<dbReference type="Pfam" id="PF04042">
    <property type="entry name" value="DNA_pol_E_B"/>
    <property type="match status" value="1"/>
</dbReference>
<dbReference type="PANTHER" id="PTHR12708">
    <property type="entry name" value="DNA POLYMERASE EPSILON SUBUNIT B"/>
    <property type="match status" value="1"/>
</dbReference>
<dbReference type="InterPro" id="IPR007185">
    <property type="entry name" value="DNA_pol_a/d/e_bsu"/>
</dbReference>
<evidence type="ECO:0000313" key="8">
    <source>
        <dbReference type="EMBL" id="CAB9527422.1"/>
    </source>
</evidence>
<gene>
    <name evidence="8" type="ORF">SEMRO_1993_G309900.1</name>
</gene>
<accession>A0A9N8ESP9</accession>
<keyword evidence="5 6" id="KW-0539">Nucleus</keyword>
<comment type="subcellular location">
    <subcellularLocation>
        <location evidence="1 6">Nucleus</location>
    </subcellularLocation>
</comment>
<keyword evidence="9" id="KW-1185">Reference proteome</keyword>
<dbReference type="EMBL" id="CAICTM010001991">
    <property type="protein sequence ID" value="CAB9527422.1"/>
    <property type="molecule type" value="Genomic_DNA"/>
</dbReference>
<comment type="caution">
    <text evidence="8">The sequence shown here is derived from an EMBL/GenBank/DDBJ whole genome shotgun (WGS) entry which is preliminary data.</text>
</comment>
<comment type="function">
    <text evidence="6">Participates in DNA repair and in chromosomal DNA replication.</text>
</comment>
<evidence type="ECO:0000256" key="6">
    <source>
        <dbReference type="PIRNR" id="PIRNR000799"/>
    </source>
</evidence>
<dbReference type="GO" id="GO:0008622">
    <property type="term" value="C:epsilon DNA polymerase complex"/>
    <property type="evidence" value="ECO:0007669"/>
    <property type="project" value="UniProtKB-UniRule"/>
</dbReference>
<evidence type="ECO:0000256" key="4">
    <source>
        <dbReference type="ARBA" id="ARBA00023125"/>
    </source>
</evidence>
<sequence length="531" mass="59441">MPTKVSRRQLIRACKGRGWMVQGPALVAMHEFFNLQDSVALDTVLDALAKRLDRSTTVVTESLWNGLMEETDETDDAVPLDNDRSSSDVLQVVNAFDGPKLVYDTTRRAFRIDEKPISLLGSAQDKIKMMAQRYAFVHQRLLRHQAKKEFQLTPIESLLGRQSTGHEEPVLVMGILTQASEGKFKLEDSTGEVEVSFHNATLVESCFVTENSILLVEGTFVNGSDILEAHRVGSPPFLEERESCLNLLKKQVRHAHFQPSTTNNDFSLVVLSDVHLDQPSVLASLENLFQTVQEKHDQSTDEPLVFCLMGNFASSPYADNQQGWQDLAKLIEKFKFLANQAHFVVVPGPNDTTISILPLTPISYESTVPAKSMQSIRNVHWGSNPCRLRLEGKEIVLFNYDVLSSMLQNAIQLPEENSITTPRSRMLKTILDQGHLLPVAKSPIYWNCDHALRIWPPPDMIVLGGSSAAPESQLYAGCDAVHLGSFSRKGSCSYYTPRPEFNDDDDHELEDGTSRFEFLEALPAELKAKKM</sequence>
<protein>
    <recommendedName>
        <fullName evidence="6">DNA polymerase epsilon subunit</fullName>
    </recommendedName>
    <alternativeName>
        <fullName evidence="6">DNA polymerase II subunit 2</fullName>
    </alternativeName>
</protein>
<feature type="domain" description="DNA polymerase alpha/delta/epsilon subunit B" evidence="7">
    <location>
        <begin position="269"/>
        <end position="465"/>
    </location>
</feature>
<dbReference type="Gene3D" id="3.60.21.50">
    <property type="match status" value="1"/>
</dbReference>
<evidence type="ECO:0000256" key="1">
    <source>
        <dbReference type="ARBA" id="ARBA00004123"/>
    </source>
</evidence>
<dbReference type="InterPro" id="IPR016266">
    <property type="entry name" value="POLE2"/>
</dbReference>
<keyword evidence="4 6" id="KW-0238">DNA-binding</keyword>
<dbReference type="PIRSF" id="PIRSF000799">
    <property type="entry name" value="DNA_pol_eps_2"/>
    <property type="match status" value="1"/>
</dbReference>
<dbReference type="OrthoDB" id="10254730at2759"/>
<evidence type="ECO:0000256" key="5">
    <source>
        <dbReference type="ARBA" id="ARBA00023242"/>
    </source>
</evidence>
<dbReference type="GO" id="GO:0003677">
    <property type="term" value="F:DNA binding"/>
    <property type="evidence" value="ECO:0007669"/>
    <property type="project" value="UniProtKB-UniRule"/>
</dbReference>
<name>A0A9N8ESP9_9STRA</name>
<dbReference type="GO" id="GO:0006261">
    <property type="term" value="P:DNA-templated DNA replication"/>
    <property type="evidence" value="ECO:0007669"/>
    <property type="project" value="InterPro"/>
</dbReference>
<reference evidence="8" key="1">
    <citation type="submission" date="2020-06" db="EMBL/GenBank/DDBJ databases">
        <authorList>
            <consortium name="Plant Systems Biology data submission"/>
        </authorList>
    </citation>
    <scope>NUCLEOTIDE SEQUENCE</scope>
    <source>
        <strain evidence="8">D6</strain>
    </source>
</reference>
<evidence type="ECO:0000259" key="7">
    <source>
        <dbReference type="Pfam" id="PF04042"/>
    </source>
</evidence>
<comment type="similarity">
    <text evidence="2 6">Belongs to the DNA polymerase epsilon subunit B family.</text>
</comment>
<evidence type="ECO:0000256" key="3">
    <source>
        <dbReference type="ARBA" id="ARBA00022705"/>
    </source>
</evidence>
<evidence type="ECO:0000256" key="2">
    <source>
        <dbReference type="ARBA" id="ARBA00009560"/>
    </source>
</evidence>
<dbReference type="AlphaFoldDB" id="A0A9N8ESP9"/>
<dbReference type="Proteomes" id="UP001153069">
    <property type="component" value="Unassembled WGS sequence"/>
</dbReference>
<dbReference type="GO" id="GO:0042276">
    <property type="term" value="P:error-prone translesion synthesis"/>
    <property type="evidence" value="ECO:0007669"/>
    <property type="project" value="TreeGrafter"/>
</dbReference>
<proteinExistence type="inferred from homology"/>
<keyword evidence="3 6" id="KW-0235">DNA replication</keyword>
<organism evidence="8 9">
    <name type="scientific">Seminavis robusta</name>
    <dbReference type="NCBI Taxonomy" id="568900"/>
    <lineage>
        <taxon>Eukaryota</taxon>
        <taxon>Sar</taxon>
        <taxon>Stramenopiles</taxon>
        <taxon>Ochrophyta</taxon>
        <taxon>Bacillariophyta</taxon>
        <taxon>Bacillariophyceae</taxon>
        <taxon>Bacillariophycidae</taxon>
        <taxon>Naviculales</taxon>
        <taxon>Naviculaceae</taxon>
        <taxon>Seminavis</taxon>
    </lineage>
</organism>
<dbReference type="PANTHER" id="PTHR12708:SF0">
    <property type="entry name" value="DNA POLYMERASE EPSILON SUBUNIT 2"/>
    <property type="match status" value="1"/>
</dbReference>
<evidence type="ECO:0000313" key="9">
    <source>
        <dbReference type="Proteomes" id="UP001153069"/>
    </source>
</evidence>